<keyword evidence="7" id="KW-0793">Thylakoid</keyword>
<name>A0A1Z1M3R2_9FLOR</name>
<dbReference type="HAMAP" id="MF_00396">
    <property type="entry name" value="Cytb6_f_PetM"/>
    <property type="match status" value="1"/>
</dbReference>
<dbReference type="GO" id="GO:0015979">
    <property type="term" value="P:photosynthesis"/>
    <property type="evidence" value="ECO:0007669"/>
    <property type="project" value="UniProtKB-KW"/>
</dbReference>
<keyword evidence="9" id="KW-0934">Plastid</keyword>
<keyword evidence="2 7" id="KW-0813">Transport</keyword>
<geneLocation type="chloroplast" evidence="9"/>
<feature type="transmembrane region" description="Helical" evidence="8">
    <location>
        <begin position="6"/>
        <end position="27"/>
    </location>
</feature>
<dbReference type="Pfam" id="PF08041">
    <property type="entry name" value="PetM"/>
    <property type="match status" value="1"/>
</dbReference>
<dbReference type="InterPro" id="IPR012595">
    <property type="entry name" value="PetM_cyt_b6/f_cplx_su7"/>
</dbReference>
<evidence type="ECO:0000256" key="8">
    <source>
        <dbReference type="SAM" id="Phobius"/>
    </source>
</evidence>
<keyword evidence="7" id="KW-0602">Photosynthesis</keyword>
<reference evidence="9" key="1">
    <citation type="journal article" date="2017" name="J. Phycol.">
        <title>Analysis of chloroplast genomes and a supermatrix inform reclassification of the Rhodomelaceae (Rhodophyta).</title>
        <authorList>
            <person name="Diaz-Tapia P."/>
            <person name="Maggs C.A."/>
            <person name="West J.A."/>
            <person name="Verbruggen H."/>
        </authorList>
    </citation>
    <scope>NUCLEOTIDE SEQUENCE</scope>
    <source>
        <strain evidence="9">JH1427</strain>
    </source>
</reference>
<organism evidence="9">
    <name type="scientific">Periphykon beckeri</name>
    <dbReference type="NCBI Taxonomy" id="2006982"/>
    <lineage>
        <taxon>Eukaryota</taxon>
        <taxon>Rhodophyta</taxon>
        <taxon>Florideophyceae</taxon>
        <taxon>Rhodymeniophycidae</taxon>
        <taxon>Ceramiales</taxon>
        <taxon>Rhodomelaceae</taxon>
        <taxon>Periphykon</taxon>
    </lineage>
</organism>
<keyword evidence="5 7" id="KW-1133">Transmembrane helix</keyword>
<evidence type="ECO:0000313" key="9">
    <source>
        <dbReference type="EMBL" id="ARW60425.1"/>
    </source>
</evidence>
<comment type="subcellular location">
    <subcellularLocation>
        <location evidence="1">Membrane</location>
        <topology evidence="1">Single-pass membrane protein</topology>
    </subcellularLocation>
    <subcellularLocation>
        <location evidence="7">Plastid</location>
        <location evidence="7">Chloroplast thylakoid membrane</location>
        <topology evidence="7">Single-pass membrane protein</topology>
    </subcellularLocation>
</comment>
<gene>
    <name evidence="7 9" type="primary">petM</name>
</gene>
<evidence type="ECO:0000256" key="2">
    <source>
        <dbReference type="ARBA" id="ARBA00022448"/>
    </source>
</evidence>
<comment type="subunit">
    <text evidence="7">The 4 large subunits of the cytochrome b6-f complex are cytochrome b6, subunit IV (17 kDa polypeptide, PetD), cytochrome f and the Rieske protein, while the 4 small subunits are PetG, PetL, PetM and PetN. The complex functions as a dimer.</text>
</comment>
<accession>A0A1Z1M3R2</accession>
<dbReference type="GO" id="GO:0009512">
    <property type="term" value="C:cytochrome b6f complex"/>
    <property type="evidence" value="ECO:0007669"/>
    <property type="project" value="InterPro"/>
</dbReference>
<evidence type="ECO:0000256" key="6">
    <source>
        <dbReference type="ARBA" id="ARBA00023136"/>
    </source>
</evidence>
<evidence type="ECO:0000256" key="1">
    <source>
        <dbReference type="ARBA" id="ARBA00004167"/>
    </source>
</evidence>
<sequence length="32" mass="3432">MTSEIVVAAIISPLTIMFGLILGFLLLKIQGE</sequence>
<dbReference type="SUPFAM" id="SSF103441">
    <property type="entry name" value="PetM subunit of the cytochrome b6f complex"/>
    <property type="match status" value="1"/>
</dbReference>
<comment type="function">
    <text evidence="7">Component of the cytochrome b6-f complex, which mediates electron transfer between photosystem II (PSII) and photosystem I (PSI), cyclic electron flow around PSI, and state transitions.</text>
</comment>
<dbReference type="GO" id="GO:0009055">
    <property type="term" value="F:electron transfer activity"/>
    <property type="evidence" value="ECO:0007669"/>
    <property type="project" value="UniProtKB-UniRule"/>
</dbReference>
<dbReference type="AlphaFoldDB" id="A0A1Z1M3R2"/>
<evidence type="ECO:0000256" key="5">
    <source>
        <dbReference type="ARBA" id="ARBA00022989"/>
    </source>
</evidence>
<dbReference type="GO" id="GO:0009535">
    <property type="term" value="C:chloroplast thylakoid membrane"/>
    <property type="evidence" value="ECO:0007669"/>
    <property type="project" value="UniProtKB-SubCell"/>
</dbReference>
<proteinExistence type="inferred from homology"/>
<keyword evidence="6 7" id="KW-0472">Membrane</keyword>
<keyword evidence="4 7" id="KW-0249">Electron transport</keyword>
<dbReference type="RefSeq" id="YP_009392077.1">
    <property type="nucleotide sequence ID" value="NC_035261.1"/>
</dbReference>
<keyword evidence="3 7" id="KW-0812">Transmembrane</keyword>
<dbReference type="EMBL" id="MF101413">
    <property type="protein sequence ID" value="ARW60425.1"/>
    <property type="molecule type" value="Genomic_DNA"/>
</dbReference>
<keyword evidence="9" id="KW-0150">Chloroplast</keyword>
<comment type="similarity">
    <text evidence="7">Belongs to the PetM family.</text>
</comment>
<evidence type="ECO:0000256" key="7">
    <source>
        <dbReference type="HAMAP-Rule" id="MF_00396"/>
    </source>
</evidence>
<evidence type="ECO:0000256" key="4">
    <source>
        <dbReference type="ARBA" id="ARBA00022982"/>
    </source>
</evidence>
<protein>
    <recommendedName>
        <fullName evidence="7">Cytochrome b6-f complex subunit 7</fullName>
    </recommendedName>
    <alternativeName>
        <fullName evidence="7">Cytochrome b6-f complex subunit PetM</fullName>
    </alternativeName>
    <alternativeName>
        <fullName evidence="7">Cytochrome b6-f complex subunit VII</fullName>
    </alternativeName>
</protein>
<evidence type="ECO:0000256" key="3">
    <source>
        <dbReference type="ARBA" id="ARBA00022692"/>
    </source>
</evidence>
<dbReference type="GeneID" id="33353550"/>